<accession>A0A378JW10</accession>
<evidence type="ECO:0000313" key="3">
    <source>
        <dbReference type="Proteomes" id="UP000054985"/>
    </source>
</evidence>
<dbReference type="STRING" id="39962.Lmor_0462"/>
<name>A0A378JW10_9GAMM</name>
<sequence length="75" mass="8779">MMIKEEPSFSKKHPHYIPVPHWDRYHDWPSIAALRNLIFNKKTNGFENVVVKVGKRVLIDEAAFFEWIASQGKGK</sequence>
<gene>
    <name evidence="1" type="ORF">Lmor_0462</name>
    <name evidence="2" type="ORF">NCTC12239_00579</name>
</gene>
<evidence type="ECO:0000313" key="4">
    <source>
        <dbReference type="Proteomes" id="UP000254040"/>
    </source>
</evidence>
<proteinExistence type="predicted"/>
<evidence type="ECO:0000313" key="2">
    <source>
        <dbReference type="EMBL" id="STX61662.1"/>
    </source>
</evidence>
<dbReference type="Proteomes" id="UP000054985">
    <property type="component" value="Unassembled WGS sequence"/>
</dbReference>
<reference evidence="1 3" key="1">
    <citation type="submission" date="2015-11" db="EMBL/GenBank/DDBJ databases">
        <title>Genomic analysis of 38 Legionella species identifies large and diverse effector repertoires.</title>
        <authorList>
            <person name="Burstein D."/>
            <person name="Amaro F."/>
            <person name="Zusman T."/>
            <person name="Lifshitz Z."/>
            <person name="Cohen O."/>
            <person name="Gilbert J.A."/>
            <person name="Pupko T."/>
            <person name="Shuman H.A."/>
            <person name="Segal G."/>
        </authorList>
    </citation>
    <scope>NUCLEOTIDE SEQUENCE [LARGE SCALE GENOMIC DNA]</scope>
    <source>
        <strain evidence="1 3">ATCC 43877</strain>
    </source>
</reference>
<dbReference type="OrthoDB" id="6064844at2"/>
<dbReference type="AlphaFoldDB" id="A0A378JW10"/>
<dbReference type="RefSeq" id="WP_035921294.1">
    <property type="nucleotide sequence ID" value="NZ_CAAAJG010000063.1"/>
</dbReference>
<evidence type="ECO:0008006" key="5">
    <source>
        <dbReference type="Google" id="ProtNLM"/>
    </source>
</evidence>
<dbReference type="Proteomes" id="UP000254040">
    <property type="component" value="Unassembled WGS sequence"/>
</dbReference>
<organism evidence="2 4">
    <name type="scientific">Legionella moravica</name>
    <dbReference type="NCBI Taxonomy" id="39962"/>
    <lineage>
        <taxon>Bacteria</taxon>
        <taxon>Pseudomonadati</taxon>
        <taxon>Pseudomonadota</taxon>
        <taxon>Gammaproteobacteria</taxon>
        <taxon>Legionellales</taxon>
        <taxon>Legionellaceae</taxon>
        <taxon>Legionella</taxon>
    </lineage>
</organism>
<reference evidence="2 4" key="2">
    <citation type="submission" date="2018-06" db="EMBL/GenBank/DDBJ databases">
        <authorList>
            <consortium name="Pathogen Informatics"/>
            <person name="Doyle S."/>
        </authorList>
    </citation>
    <scope>NUCLEOTIDE SEQUENCE [LARGE SCALE GENOMIC DNA]</scope>
    <source>
        <strain evidence="2 4">NCTC12239</strain>
    </source>
</reference>
<protein>
    <recommendedName>
        <fullName evidence="5">DNA-binding protein</fullName>
    </recommendedName>
</protein>
<dbReference type="EMBL" id="UGOG01000001">
    <property type="protein sequence ID" value="STX61662.1"/>
    <property type="molecule type" value="Genomic_DNA"/>
</dbReference>
<keyword evidence="3" id="KW-1185">Reference proteome</keyword>
<dbReference type="EMBL" id="LNYN01000012">
    <property type="protein sequence ID" value="KTD37599.1"/>
    <property type="molecule type" value="Genomic_DNA"/>
</dbReference>
<evidence type="ECO:0000313" key="1">
    <source>
        <dbReference type="EMBL" id="KTD37599.1"/>
    </source>
</evidence>